<dbReference type="EMBL" id="KZ805438">
    <property type="protein sequence ID" value="PVH97344.1"/>
    <property type="molecule type" value="Genomic_DNA"/>
</dbReference>
<proteinExistence type="predicted"/>
<evidence type="ECO:0000313" key="1">
    <source>
        <dbReference type="EMBL" id="PVH97344.1"/>
    </source>
</evidence>
<dbReference type="AlphaFoldDB" id="A0A2V1DJN9"/>
<dbReference type="Proteomes" id="UP000244855">
    <property type="component" value="Unassembled WGS sequence"/>
</dbReference>
<organism evidence="1 2">
    <name type="scientific">Periconia macrospinosa</name>
    <dbReference type="NCBI Taxonomy" id="97972"/>
    <lineage>
        <taxon>Eukaryota</taxon>
        <taxon>Fungi</taxon>
        <taxon>Dikarya</taxon>
        <taxon>Ascomycota</taxon>
        <taxon>Pezizomycotina</taxon>
        <taxon>Dothideomycetes</taxon>
        <taxon>Pleosporomycetidae</taxon>
        <taxon>Pleosporales</taxon>
        <taxon>Massarineae</taxon>
        <taxon>Periconiaceae</taxon>
        <taxon>Periconia</taxon>
    </lineage>
</organism>
<sequence length="76" mass="8504">MRYPPRARSSFSTLLHTQTRADRQQKLGLFPTLKSSLVKVSFFASSRNTTNTADKLGSSFRKTTQSLSLTLAHSNK</sequence>
<protein>
    <submittedName>
        <fullName evidence="1">Uncharacterized protein</fullName>
    </submittedName>
</protein>
<reference evidence="1 2" key="1">
    <citation type="journal article" date="2018" name="Sci. Rep.">
        <title>Comparative genomics provides insights into the lifestyle and reveals functional heterogeneity of dark septate endophytic fungi.</title>
        <authorList>
            <person name="Knapp D.G."/>
            <person name="Nemeth J.B."/>
            <person name="Barry K."/>
            <person name="Hainaut M."/>
            <person name="Henrissat B."/>
            <person name="Johnson J."/>
            <person name="Kuo A."/>
            <person name="Lim J.H.P."/>
            <person name="Lipzen A."/>
            <person name="Nolan M."/>
            <person name="Ohm R.A."/>
            <person name="Tamas L."/>
            <person name="Grigoriev I.V."/>
            <person name="Spatafora J.W."/>
            <person name="Nagy L.G."/>
            <person name="Kovacs G.M."/>
        </authorList>
    </citation>
    <scope>NUCLEOTIDE SEQUENCE [LARGE SCALE GENOMIC DNA]</scope>
    <source>
        <strain evidence="1 2">DSE2036</strain>
    </source>
</reference>
<evidence type="ECO:0000313" key="2">
    <source>
        <dbReference type="Proteomes" id="UP000244855"/>
    </source>
</evidence>
<name>A0A2V1DJN9_9PLEO</name>
<keyword evidence="2" id="KW-1185">Reference proteome</keyword>
<accession>A0A2V1DJN9</accession>
<gene>
    <name evidence="1" type="ORF">DM02DRAFT_616560</name>
</gene>